<dbReference type="PANTHER" id="PTHR13759:SF1">
    <property type="entry name" value="TWINFILIN"/>
    <property type="match status" value="1"/>
</dbReference>
<keyword evidence="14" id="KW-1185">Reference proteome</keyword>
<dbReference type="GO" id="GO:0030042">
    <property type="term" value="P:actin filament depolymerization"/>
    <property type="evidence" value="ECO:0000318"/>
    <property type="project" value="GO_Central"/>
</dbReference>
<protein>
    <recommendedName>
        <fullName evidence="10">Twinfilin</fullName>
    </recommendedName>
</protein>
<dbReference type="KEGG" id="spu:588765"/>
<dbReference type="GO" id="GO:0030016">
    <property type="term" value="C:myofibril"/>
    <property type="evidence" value="ECO:0000318"/>
    <property type="project" value="GO_Central"/>
</dbReference>
<dbReference type="GO" id="GO:0051015">
    <property type="term" value="F:actin filament binding"/>
    <property type="evidence" value="ECO:0000318"/>
    <property type="project" value="GO_Central"/>
</dbReference>
<comment type="function">
    <text evidence="9">Actin-binding protein involved in motile and morphological processes. Inhibits actin polymerization, likely by sequestering G-actin.</text>
</comment>
<dbReference type="GO" id="GO:0005884">
    <property type="term" value="C:actin filament"/>
    <property type="evidence" value="ECO:0000318"/>
    <property type="project" value="GO_Central"/>
</dbReference>
<sequence length="382" mass="43349">MGFIRKSHCTAQHTFISANFKVVKSIQTEFWGSFCIMSHQTGIKPSPELAEIIAVAKDIQGRTRALKVIIVNEQLELAEKCDVRGTWEADFDAVIQPLLEEKTPSYILYRTDNQDDKGSYKWIFIPFIPDNSPVRQKMLYASTKATMKRSFGGTSHIDEELPGTTKNEVSFEGYKKHLEMKAAPGPLTEAEEEAKQVMEMETRSDIGVDTKSQTLPGLAFPVEEAAIQRIKEVRALKNTYVQLLIDAKEEVIRLANCDHTNVDSLPSRVPDDSPRYHLFVFPHTYEGDNLNSIVFIYTMPGYKCPVKERMLYSSCKAPFLYSLEQMGFELAAKIEIGDRDELTEEFLMSEVHPIRMVHKPKFSKPQGPAGRRGQSRVTNTNK</sequence>
<accession>A0A7M7HL15</accession>
<dbReference type="SMART" id="SM00102">
    <property type="entry name" value="ADF"/>
    <property type="match status" value="2"/>
</dbReference>
<evidence type="ECO:0000256" key="10">
    <source>
        <dbReference type="ARBA" id="ARBA00069496"/>
    </source>
</evidence>
<dbReference type="PROSITE" id="PS51263">
    <property type="entry name" value="ADF_H"/>
    <property type="match status" value="2"/>
</dbReference>
<reference evidence="14" key="1">
    <citation type="submission" date="2015-02" db="EMBL/GenBank/DDBJ databases">
        <title>Genome sequencing for Strongylocentrotus purpuratus.</title>
        <authorList>
            <person name="Murali S."/>
            <person name="Liu Y."/>
            <person name="Vee V."/>
            <person name="English A."/>
            <person name="Wang M."/>
            <person name="Skinner E."/>
            <person name="Han Y."/>
            <person name="Muzny D.M."/>
            <person name="Worley K.C."/>
            <person name="Gibbs R.A."/>
        </authorList>
    </citation>
    <scope>NUCLEOTIDE SEQUENCE</scope>
</reference>
<keyword evidence="7" id="KW-0206">Cytoskeleton</keyword>
<dbReference type="InParanoid" id="A0A7M7HL15"/>
<keyword evidence="6" id="KW-0009">Actin-binding</keyword>
<dbReference type="PANTHER" id="PTHR13759">
    <property type="entry name" value="TWINFILIN"/>
    <property type="match status" value="1"/>
</dbReference>
<dbReference type="OrthoDB" id="10006997at2759"/>
<dbReference type="InterPro" id="IPR029006">
    <property type="entry name" value="ADF-H/Gelsolin-like_dom_sf"/>
</dbReference>
<comment type="subcellular location">
    <subcellularLocation>
        <location evidence="2">Cytoplasm</location>
        <location evidence="2">Cell cortex</location>
    </subcellularLocation>
    <subcellularLocation>
        <location evidence="1">Cytoplasm</location>
        <location evidence="1">Cytoskeleton</location>
    </subcellularLocation>
</comment>
<evidence type="ECO:0000256" key="8">
    <source>
        <dbReference type="ARBA" id="ARBA00038532"/>
    </source>
</evidence>
<evidence type="ECO:0000256" key="4">
    <source>
        <dbReference type="ARBA" id="ARBA00022490"/>
    </source>
</evidence>
<evidence type="ECO:0000256" key="6">
    <source>
        <dbReference type="ARBA" id="ARBA00023203"/>
    </source>
</evidence>
<dbReference type="Gene3D" id="3.40.20.10">
    <property type="entry name" value="Severin"/>
    <property type="match status" value="2"/>
</dbReference>
<dbReference type="AlphaFoldDB" id="A0A7M7HL15"/>
<evidence type="ECO:0000256" key="11">
    <source>
        <dbReference type="SAM" id="MobiDB-lite"/>
    </source>
</evidence>
<dbReference type="CDD" id="cd11284">
    <property type="entry name" value="ADF_Twf-C_like"/>
    <property type="match status" value="1"/>
</dbReference>
<feature type="domain" description="ADF-H" evidence="12">
    <location>
        <begin position="217"/>
        <end position="352"/>
    </location>
</feature>
<dbReference type="GO" id="GO:0003785">
    <property type="term" value="F:actin monomer binding"/>
    <property type="evidence" value="ECO:0000318"/>
    <property type="project" value="GO_Central"/>
</dbReference>
<reference evidence="13" key="2">
    <citation type="submission" date="2021-01" db="UniProtKB">
        <authorList>
            <consortium name="EnsemblMetazoa"/>
        </authorList>
    </citation>
    <scope>IDENTIFICATION</scope>
</reference>
<dbReference type="RefSeq" id="XP_030841233.1">
    <property type="nucleotide sequence ID" value="XM_030985373.1"/>
</dbReference>
<evidence type="ECO:0000313" key="14">
    <source>
        <dbReference type="Proteomes" id="UP000007110"/>
    </source>
</evidence>
<evidence type="ECO:0000256" key="7">
    <source>
        <dbReference type="ARBA" id="ARBA00023212"/>
    </source>
</evidence>
<dbReference type="KEGG" id="spu:115923978"/>
<feature type="domain" description="ADF-H" evidence="12">
    <location>
        <begin position="40"/>
        <end position="179"/>
    </location>
</feature>
<organism evidence="13 14">
    <name type="scientific">Strongylocentrotus purpuratus</name>
    <name type="common">Purple sea urchin</name>
    <dbReference type="NCBI Taxonomy" id="7668"/>
    <lineage>
        <taxon>Eukaryota</taxon>
        <taxon>Metazoa</taxon>
        <taxon>Echinodermata</taxon>
        <taxon>Eleutherozoa</taxon>
        <taxon>Echinozoa</taxon>
        <taxon>Echinoidea</taxon>
        <taxon>Euechinoidea</taxon>
        <taxon>Echinacea</taxon>
        <taxon>Camarodonta</taxon>
        <taxon>Echinidea</taxon>
        <taxon>Strongylocentrotidae</taxon>
        <taxon>Strongylocentrotus</taxon>
    </lineage>
</organism>
<evidence type="ECO:0000256" key="1">
    <source>
        <dbReference type="ARBA" id="ARBA00004245"/>
    </source>
</evidence>
<dbReference type="Pfam" id="PF00241">
    <property type="entry name" value="Cofilin_ADF"/>
    <property type="match status" value="2"/>
</dbReference>
<dbReference type="FunCoup" id="A0A7M7HL15">
    <property type="interactions" value="1578"/>
</dbReference>
<dbReference type="InterPro" id="IPR002108">
    <property type="entry name" value="ADF-H"/>
</dbReference>
<dbReference type="FunFam" id="3.40.20.10:FF:000042">
    <property type="entry name" value="Actin depolymerizing protein"/>
    <property type="match status" value="1"/>
</dbReference>
<dbReference type="GO" id="GO:0005938">
    <property type="term" value="C:cell cortex"/>
    <property type="evidence" value="ECO:0007669"/>
    <property type="project" value="UniProtKB-SubCell"/>
</dbReference>
<dbReference type="InterPro" id="IPR028458">
    <property type="entry name" value="Twinfilin"/>
</dbReference>
<dbReference type="GO" id="GO:0010976">
    <property type="term" value="P:positive regulation of neuron projection development"/>
    <property type="evidence" value="ECO:0000318"/>
    <property type="project" value="GO_Central"/>
</dbReference>
<dbReference type="FunFam" id="3.40.20.10:FF:000007">
    <property type="entry name" value="Twinfilin-1 isoform 1"/>
    <property type="match status" value="1"/>
</dbReference>
<evidence type="ECO:0000256" key="2">
    <source>
        <dbReference type="ARBA" id="ARBA00004544"/>
    </source>
</evidence>
<dbReference type="GO" id="GO:0005737">
    <property type="term" value="C:cytoplasm"/>
    <property type="evidence" value="ECO:0000318"/>
    <property type="project" value="GO_Central"/>
</dbReference>
<proteinExistence type="inferred from homology"/>
<feature type="region of interest" description="Disordered" evidence="11">
    <location>
        <begin position="358"/>
        <end position="382"/>
    </location>
</feature>
<dbReference type="GeneID" id="115923978"/>
<dbReference type="Proteomes" id="UP000007110">
    <property type="component" value="Unassembled WGS sequence"/>
</dbReference>
<evidence type="ECO:0000256" key="5">
    <source>
        <dbReference type="ARBA" id="ARBA00022737"/>
    </source>
</evidence>
<evidence type="ECO:0000259" key="12">
    <source>
        <dbReference type="PROSITE" id="PS51263"/>
    </source>
</evidence>
<evidence type="ECO:0000256" key="9">
    <source>
        <dbReference type="ARBA" id="ARBA00056419"/>
    </source>
</evidence>
<dbReference type="GO" id="GO:0051016">
    <property type="term" value="P:barbed-end actin filament capping"/>
    <property type="evidence" value="ECO:0000318"/>
    <property type="project" value="GO_Central"/>
</dbReference>
<comment type="similarity">
    <text evidence="3">Belongs to the actin-binding proteins ADF family. Twinfilin subfamily.</text>
</comment>
<dbReference type="GO" id="GO:0010591">
    <property type="term" value="P:regulation of lamellipodium assembly"/>
    <property type="evidence" value="ECO:0000318"/>
    <property type="project" value="GO_Central"/>
</dbReference>
<dbReference type="OMA" id="YLFKHTH"/>
<dbReference type="CDD" id="cd11285">
    <property type="entry name" value="ADF_Twf-N_like"/>
    <property type="match status" value="1"/>
</dbReference>
<evidence type="ECO:0000313" key="13">
    <source>
        <dbReference type="EnsemblMetazoa" id="XP_011666942"/>
    </source>
</evidence>
<keyword evidence="4" id="KW-0963">Cytoplasm</keyword>
<name>A0A7M7HL15_STRPU</name>
<comment type="subunit">
    <text evidence="8">Interacts with G-actin; ADP-actin form.</text>
</comment>
<keyword evidence="5" id="KW-0677">Repeat</keyword>
<dbReference type="EnsemblMetazoa" id="XM_030985373">
    <property type="protein sequence ID" value="XP_030841233"/>
    <property type="gene ID" value="LOC115923978"/>
</dbReference>
<dbReference type="SUPFAM" id="SSF55753">
    <property type="entry name" value="Actin depolymerizing proteins"/>
    <property type="match status" value="2"/>
</dbReference>
<dbReference type="GeneID" id="588765"/>
<dbReference type="EnsemblMetazoa" id="XM_011668640">
    <property type="protein sequence ID" value="XP_011666942"/>
    <property type="gene ID" value="LOC588765"/>
</dbReference>
<evidence type="ECO:0000256" key="3">
    <source>
        <dbReference type="ARBA" id="ARBA00009557"/>
    </source>
</evidence>
<dbReference type="RefSeq" id="XP_011666942.1">
    <property type="nucleotide sequence ID" value="XM_011668640.2"/>
</dbReference>